<proteinExistence type="predicted"/>
<dbReference type="Proteomes" id="UP000277204">
    <property type="component" value="Unassembled WGS sequence"/>
</dbReference>
<evidence type="ECO:0000256" key="1">
    <source>
        <dbReference type="SAM" id="MobiDB-lite"/>
    </source>
</evidence>
<evidence type="ECO:0000313" key="3">
    <source>
        <dbReference type="Proteomes" id="UP000277204"/>
    </source>
</evidence>
<feature type="region of interest" description="Disordered" evidence="1">
    <location>
        <begin position="56"/>
        <end position="76"/>
    </location>
</feature>
<reference evidence="2 3" key="1">
    <citation type="submission" date="2018-11" db="EMBL/GenBank/DDBJ databases">
        <authorList>
            <consortium name="Pathogen Informatics"/>
        </authorList>
    </citation>
    <scope>NUCLEOTIDE SEQUENCE [LARGE SCALE GENOMIC DNA]</scope>
    <source>
        <strain evidence="2 3">Zambia</strain>
    </source>
</reference>
<dbReference type="AlphaFoldDB" id="A0A183N3I1"/>
<sequence>MQTSTSEGKNGIKWTTRMRPDDLDFADDLALLFHTHEKMQMKTTSVAEASTYTRGKVRSLNTTQRTPTKSHLLEKL</sequence>
<keyword evidence="3" id="KW-1185">Reference proteome</keyword>
<feature type="compositionally biased region" description="Polar residues" evidence="1">
    <location>
        <begin position="56"/>
        <end position="69"/>
    </location>
</feature>
<dbReference type="EMBL" id="UZAI01019375">
    <property type="protein sequence ID" value="VDP44885.1"/>
    <property type="molecule type" value="Genomic_DNA"/>
</dbReference>
<accession>A0A183N3I1</accession>
<evidence type="ECO:0000313" key="2">
    <source>
        <dbReference type="EMBL" id="VDP44885.1"/>
    </source>
</evidence>
<gene>
    <name evidence="2" type="ORF">SMRZ_LOCUS22856</name>
</gene>
<organism evidence="2 3">
    <name type="scientific">Schistosoma margrebowiei</name>
    <dbReference type="NCBI Taxonomy" id="48269"/>
    <lineage>
        <taxon>Eukaryota</taxon>
        <taxon>Metazoa</taxon>
        <taxon>Spiralia</taxon>
        <taxon>Lophotrochozoa</taxon>
        <taxon>Platyhelminthes</taxon>
        <taxon>Trematoda</taxon>
        <taxon>Digenea</taxon>
        <taxon>Strigeidida</taxon>
        <taxon>Schistosomatoidea</taxon>
        <taxon>Schistosomatidae</taxon>
        <taxon>Schistosoma</taxon>
    </lineage>
</organism>
<name>A0A183N3I1_9TREM</name>
<protein>
    <submittedName>
        <fullName evidence="2">Uncharacterized protein</fullName>
    </submittedName>
</protein>